<name>A0A921SRW8_9FIRM</name>
<sequence>MEMLIHYTGLPKGMDQEEFKLAVANLLEDDGWLTGSGEDENGHYLELELEDERVNPKHCIVAVRGYLCGAGFPSDTALELAGMATNIYG</sequence>
<dbReference type="RefSeq" id="WP_294534586.1">
    <property type="nucleotide sequence ID" value="NZ_DYUC01000021.1"/>
</dbReference>
<dbReference type="Proteomes" id="UP000760668">
    <property type="component" value="Unassembled WGS sequence"/>
</dbReference>
<reference evidence="1" key="2">
    <citation type="submission" date="2021-09" db="EMBL/GenBank/DDBJ databases">
        <authorList>
            <person name="Gilroy R."/>
        </authorList>
    </citation>
    <scope>NUCLEOTIDE SEQUENCE</scope>
    <source>
        <strain evidence="1">CHK179-5677</strain>
    </source>
</reference>
<evidence type="ECO:0000313" key="1">
    <source>
        <dbReference type="EMBL" id="HJG85956.1"/>
    </source>
</evidence>
<evidence type="ECO:0000313" key="2">
    <source>
        <dbReference type="Proteomes" id="UP000760668"/>
    </source>
</evidence>
<organism evidence="1 2">
    <name type="scientific">Pseudoflavonifractor capillosus</name>
    <dbReference type="NCBI Taxonomy" id="106588"/>
    <lineage>
        <taxon>Bacteria</taxon>
        <taxon>Bacillati</taxon>
        <taxon>Bacillota</taxon>
        <taxon>Clostridia</taxon>
        <taxon>Eubacteriales</taxon>
        <taxon>Oscillospiraceae</taxon>
        <taxon>Pseudoflavonifractor</taxon>
    </lineage>
</organism>
<comment type="caution">
    <text evidence="1">The sequence shown here is derived from an EMBL/GenBank/DDBJ whole genome shotgun (WGS) entry which is preliminary data.</text>
</comment>
<dbReference type="EMBL" id="DYUC01000021">
    <property type="protein sequence ID" value="HJG85956.1"/>
    <property type="molecule type" value="Genomic_DNA"/>
</dbReference>
<accession>A0A921SRW8</accession>
<gene>
    <name evidence="1" type="ORF">K8V01_02830</name>
</gene>
<proteinExistence type="predicted"/>
<reference evidence="1" key="1">
    <citation type="journal article" date="2021" name="PeerJ">
        <title>Extensive microbial diversity within the chicken gut microbiome revealed by metagenomics and culture.</title>
        <authorList>
            <person name="Gilroy R."/>
            <person name="Ravi A."/>
            <person name="Getino M."/>
            <person name="Pursley I."/>
            <person name="Horton D.L."/>
            <person name="Alikhan N.F."/>
            <person name="Baker D."/>
            <person name="Gharbi K."/>
            <person name="Hall N."/>
            <person name="Watson M."/>
            <person name="Adriaenssens E.M."/>
            <person name="Foster-Nyarko E."/>
            <person name="Jarju S."/>
            <person name="Secka A."/>
            <person name="Antonio M."/>
            <person name="Oren A."/>
            <person name="Chaudhuri R.R."/>
            <person name="La Ragione R."/>
            <person name="Hildebrand F."/>
            <person name="Pallen M.J."/>
        </authorList>
    </citation>
    <scope>NUCLEOTIDE SEQUENCE</scope>
    <source>
        <strain evidence="1">CHK179-5677</strain>
    </source>
</reference>
<dbReference type="AlphaFoldDB" id="A0A921SRW8"/>
<protein>
    <submittedName>
        <fullName evidence="1">Uncharacterized protein</fullName>
    </submittedName>
</protein>